<dbReference type="PANTHER" id="PTHR43976">
    <property type="entry name" value="SHORT CHAIN DEHYDROGENASE"/>
    <property type="match status" value="1"/>
</dbReference>
<dbReference type="InterPro" id="IPR057326">
    <property type="entry name" value="KR_dom"/>
</dbReference>
<reference evidence="6" key="1">
    <citation type="submission" date="2019-04" db="EMBL/GenBank/DDBJ databases">
        <title>Sequencing of skin fungus with MAO and IRED activity.</title>
        <authorList>
            <person name="Marsaioli A.J."/>
            <person name="Bonatto J.M.C."/>
            <person name="Reis Junior O."/>
        </authorList>
    </citation>
    <scope>NUCLEOTIDE SEQUENCE</scope>
    <source>
        <strain evidence="6">28M1</strain>
    </source>
</reference>
<accession>A0A9P4WQK1</accession>
<dbReference type="PRINTS" id="PR00081">
    <property type="entry name" value="GDHRDH"/>
</dbReference>
<dbReference type="SMART" id="SM00822">
    <property type="entry name" value="PKS_KR"/>
    <property type="match status" value="1"/>
</dbReference>
<organism evidence="6 7">
    <name type="scientific">Didymella heteroderae</name>
    <dbReference type="NCBI Taxonomy" id="1769908"/>
    <lineage>
        <taxon>Eukaryota</taxon>
        <taxon>Fungi</taxon>
        <taxon>Dikarya</taxon>
        <taxon>Ascomycota</taxon>
        <taxon>Pezizomycotina</taxon>
        <taxon>Dothideomycetes</taxon>
        <taxon>Pleosporomycetidae</taxon>
        <taxon>Pleosporales</taxon>
        <taxon>Pleosporineae</taxon>
        <taxon>Didymellaceae</taxon>
        <taxon>Didymella</taxon>
    </lineage>
</organism>
<gene>
    <name evidence="6" type="ORF">E8E12_001092</name>
</gene>
<evidence type="ECO:0000256" key="3">
    <source>
        <dbReference type="ARBA" id="ARBA00023002"/>
    </source>
</evidence>
<dbReference type="SUPFAM" id="SSF51735">
    <property type="entry name" value="NAD(P)-binding Rossmann-fold domains"/>
    <property type="match status" value="1"/>
</dbReference>
<dbReference type="OrthoDB" id="1274115at2759"/>
<evidence type="ECO:0000259" key="5">
    <source>
        <dbReference type="SMART" id="SM00822"/>
    </source>
</evidence>
<evidence type="ECO:0000256" key="4">
    <source>
        <dbReference type="RuleBase" id="RU000363"/>
    </source>
</evidence>
<dbReference type="CDD" id="cd05374">
    <property type="entry name" value="17beta-HSD-like_SDR_c"/>
    <property type="match status" value="1"/>
</dbReference>
<feature type="domain" description="Ketoreductase" evidence="5">
    <location>
        <begin position="4"/>
        <end position="178"/>
    </location>
</feature>
<evidence type="ECO:0000256" key="1">
    <source>
        <dbReference type="ARBA" id="ARBA00006484"/>
    </source>
</evidence>
<keyword evidence="2" id="KW-0521">NADP</keyword>
<dbReference type="PANTHER" id="PTHR43976:SF16">
    <property type="entry name" value="SHORT-CHAIN DEHYDROGENASE_REDUCTASE FAMILY PROTEIN"/>
    <property type="match status" value="1"/>
</dbReference>
<comment type="caution">
    <text evidence="6">The sequence shown here is derived from an EMBL/GenBank/DDBJ whole genome shotgun (WGS) entry which is preliminary data.</text>
</comment>
<protein>
    <recommendedName>
        <fullName evidence="5">Ketoreductase domain-containing protein</fullName>
    </recommendedName>
</protein>
<dbReference type="PRINTS" id="PR00080">
    <property type="entry name" value="SDRFAMILY"/>
</dbReference>
<evidence type="ECO:0000256" key="2">
    <source>
        <dbReference type="ARBA" id="ARBA00022857"/>
    </source>
</evidence>
<evidence type="ECO:0000313" key="7">
    <source>
        <dbReference type="Proteomes" id="UP000758155"/>
    </source>
</evidence>
<dbReference type="InterPro" id="IPR036291">
    <property type="entry name" value="NAD(P)-bd_dom_sf"/>
</dbReference>
<keyword evidence="7" id="KW-1185">Reference proteome</keyword>
<dbReference type="InterPro" id="IPR002347">
    <property type="entry name" value="SDR_fam"/>
</dbReference>
<dbReference type="EMBL" id="SWKV01000029">
    <property type="protein sequence ID" value="KAF3039684.1"/>
    <property type="molecule type" value="Genomic_DNA"/>
</dbReference>
<proteinExistence type="inferred from homology"/>
<dbReference type="InterPro" id="IPR020904">
    <property type="entry name" value="Sc_DH/Rdtase_CS"/>
</dbReference>
<keyword evidence="3" id="KW-0560">Oxidoreductase</keyword>
<dbReference type="AlphaFoldDB" id="A0A9P4WQK1"/>
<dbReference type="Proteomes" id="UP000758155">
    <property type="component" value="Unassembled WGS sequence"/>
</dbReference>
<comment type="similarity">
    <text evidence="1 4">Belongs to the short-chain dehydrogenases/reductases (SDR) family.</text>
</comment>
<name>A0A9P4WQK1_9PLEO</name>
<dbReference type="PROSITE" id="PS00061">
    <property type="entry name" value="ADH_SHORT"/>
    <property type="match status" value="1"/>
</dbReference>
<evidence type="ECO:0000313" key="6">
    <source>
        <dbReference type="EMBL" id="KAF3039684.1"/>
    </source>
</evidence>
<dbReference type="Pfam" id="PF00106">
    <property type="entry name" value="adh_short"/>
    <property type="match status" value="1"/>
</dbReference>
<sequence length="281" mass="30667">MAPLVWLVTGCTSGFGSQFVHSLLARGDKVIATARDHSKVQHLEQAGVTTFQLDITDNQQAINTIISKALAVHGRIDVLVNNAAYIAIGTWEDLSYEDWLAQFDTNVFGTIKTTKALLPYFRERKAGTMVFISSLSGWIGHAGCSAYAGSKFALEGIVEGLRAETAHLGLRTLLIEPGRFRTNLLSNSNMKACPSNIPEYAERSKAQMEGLASEDQRQPGDPAKLVEIVLDLVHGDGIAQGREVPFRLPLGLDCYTDVKEKCEATLATLEDWRDVATSTDI</sequence>
<dbReference type="GO" id="GO:0016491">
    <property type="term" value="F:oxidoreductase activity"/>
    <property type="evidence" value="ECO:0007669"/>
    <property type="project" value="UniProtKB-KW"/>
</dbReference>
<dbReference type="InterPro" id="IPR051911">
    <property type="entry name" value="SDR_oxidoreductase"/>
</dbReference>
<dbReference type="Gene3D" id="3.40.50.720">
    <property type="entry name" value="NAD(P)-binding Rossmann-like Domain"/>
    <property type="match status" value="1"/>
</dbReference>